<dbReference type="InterPro" id="IPR058925">
    <property type="entry name" value="zf-C2H2_AcuF"/>
</dbReference>
<dbReference type="OrthoDB" id="4120942at2759"/>
<evidence type="ECO:0000313" key="4">
    <source>
        <dbReference type="Proteomes" id="UP000054342"/>
    </source>
</evidence>
<feature type="compositionally biased region" description="Basic and acidic residues" evidence="1">
    <location>
        <begin position="250"/>
        <end position="260"/>
    </location>
</feature>
<feature type="compositionally biased region" description="Polar residues" evidence="1">
    <location>
        <begin position="577"/>
        <end position="589"/>
    </location>
</feature>
<keyword evidence="4" id="KW-1185">Reference proteome</keyword>
<protein>
    <recommendedName>
        <fullName evidence="2">C2H2-type domain-containing protein</fullName>
    </recommendedName>
</protein>
<dbReference type="PANTHER" id="PTHR35391:SF7">
    <property type="entry name" value="C2H2-TYPE DOMAIN-CONTAINING PROTEIN"/>
    <property type="match status" value="1"/>
</dbReference>
<dbReference type="GeneID" id="25330564"/>
<evidence type="ECO:0000256" key="1">
    <source>
        <dbReference type="SAM" id="MobiDB-lite"/>
    </source>
</evidence>
<organism evidence="3 4">
    <name type="scientific">Exophiala xenobiotica</name>
    <dbReference type="NCBI Taxonomy" id="348802"/>
    <lineage>
        <taxon>Eukaryota</taxon>
        <taxon>Fungi</taxon>
        <taxon>Dikarya</taxon>
        <taxon>Ascomycota</taxon>
        <taxon>Pezizomycotina</taxon>
        <taxon>Eurotiomycetes</taxon>
        <taxon>Chaetothyriomycetidae</taxon>
        <taxon>Chaetothyriales</taxon>
        <taxon>Herpotrichiellaceae</taxon>
        <taxon>Exophiala</taxon>
    </lineage>
</organism>
<evidence type="ECO:0000313" key="3">
    <source>
        <dbReference type="EMBL" id="KIW53057.1"/>
    </source>
</evidence>
<sequence>MADNVTSTESWVRRHGASSATHDATTERLPSVGDRSAEGGFTSVLYRACVERLSQFVESLKQLPATKHVDDDNFREVAVRFRLFGGSFEHGKLDSCLDDDELFETILHLLVKIAVILKGFSTTSSDQPLDDLIDQAKSILSLSEDGEDSLDSEDDEDAVNASLSTERAVQLRCRARLSHNISMLMELLPTLEAAYRLKHTPRVDRNAHRHFRVTSTATPYVRHIRDKFPHAHSRLADRLGEANWQRHERLRNPAWKRPDADDTEQNPGRSIQKARTFFDPVSIFKDSALGSSLNNRTEKAASVASHSSFLSSALGDPKTKLRVPKMPEGTEWGSPFACPYCASMIDVHSRVDWKLHVYSDLQAYICTHEACPQPFVTYDTRGSWAQHELDHHLSQILYQCSVCLDPVGDQQGYFHHVDTAHGTTIAPCLRQAMLANAQRRVQCDLGEVECSLCLKRGFNDKRDYSKHVGRHLEDIALIALPPTEHDDWSGGESEVDNDLPEYLPARHFEEHNVSDLGRAAKKESLFQSKMDALNNAGGLKGSPSLMDPARSDEVADEYRDVDVGAGVSKKDGLHSASLRSSRQPSQETSPKWPPLALTSIKAVISIGTLPTIKDHVSDVLGQEGDEYMPRDFDEAGETKIDSLGFLRDGREYNIRTFILPGRGQKLFMLATECARKLEYQDLYLLFWKNNSLYKIIASAEEKEHLVSQEILPNSYRSRQIAVVTARSIFRQFGSRVVKDGRRVRDDYWEAEAIKQGFTEFDADEEERTGEKRVRHPAGEKRTGAPGPLSPWN</sequence>
<dbReference type="PANTHER" id="PTHR35391">
    <property type="entry name" value="C2H2-TYPE DOMAIN-CONTAINING PROTEIN-RELATED"/>
    <property type="match status" value="1"/>
</dbReference>
<dbReference type="Proteomes" id="UP000054342">
    <property type="component" value="Unassembled WGS sequence"/>
</dbReference>
<feature type="region of interest" description="Disordered" evidence="1">
    <location>
        <begin position="1"/>
        <end position="34"/>
    </location>
</feature>
<proteinExistence type="predicted"/>
<dbReference type="HOGENOM" id="CLU_017510_0_0_1"/>
<feature type="compositionally biased region" description="Polar residues" evidence="1">
    <location>
        <begin position="1"/>
        <end position="10"/>
    </location>
</feature>
<evidence type="ECO:0000259" key="2">
    <source>
        <dbReference type="SMART" id="SM00355"/>
    </source>
</evidence>
<gene>
    <name evidence="3" type="ORF">PV05_08656</name>
</gene>
<dbReference type="InterPro" id="IPR013087">
    <property type="entry name" value="Znf_C2H2_type"/>
</dbReference>
<feature type="domain" description="C2H2-type" evidence="2">
    <location>
        <begin position="364"/>
        <end position="392"/>
    </location>
</feature>
<feature type="compositionally biased region" description="Basic and acidic residues" evidence="1">
    <location>
        <begin position="768"/>
        <end position="782"/>
    </location>
</feature>
<feature type="domain" description="C2H2-type" evidence="2">
    <location>
        <begin position="398"/>
        <end position="421"/>
    </location>
</feature>
<dbReference type="Pfam" id="PF08624">
    <property type="entry name" value="CRC_subunit"/>
    <property type="match status" value="1"/>
</dbReference>
<dbReference type="AlphaFoldDB" id="A0A0D2CSS8"/>
<dbReference type="RefSeq" id="XP_013313641.1">
    <property type="nucleotide sequence ID" value="XM_013458187.1"/>
</dbReference>
<feature type="region of interest" description="Disordered" evidence="1">
    <location>
        <begin position="250"/>
        <end position="272"/>
    </location>
</feature>
<dbReference type="InterPro" id="IPR013933">
    <property type="entry name" value="CRC_Rsc7/Swp82"/>
</dbReference>
<feature type="domain" description="C2H2-type" evidence="2">
    <location>
        <begin position="448"/>
        <end position="471"/>
    </location>
</feature>
<reference evidence="3 4" key="1">
    <citation type="submission" date="2015-01" db="EMBL/GenBank/DDBJ databases">
        <title>The Genome Sequence of Exophiala xenobiotica CBS118157.</title>
        <authorList>
            <consortium name="The Broad Institute Genomics Platform"/>
            <person name="Cuomo C."/>
            <person name="de Hoog S."/>
            <person name="Gorbushina A."/>
            <person name="Stielow B."/>
            <person name="Teixiera M."/>
            <person name="Abouelleil A."/>
            <person name="Chapman S.B."/>
            <person name="Priest M."/>
            <person name="Young S.K."/>
            <person name="Wortman J."/>
            <person name="Nusbaum C."/>
            <person name="Birren B."/>
        </authorList>
    </citation>
    <scope>NUCLEOTIDE SEQUENCE [LARGE SCALE GENOMIC DNA]</scope>
    <source>
        <strain evidence="3 4">CBS 118157</strain>
    </source>
</reference>
<feature type="region of interest" description="Disordered" evidence="1">
    <location>
        <begin position="566"/>
        <end position="592"/>
    </location>
</feature>
<dbReference type="SMART" id="SM00355">
    <property type="entry name" value="ZnF_C2H2"/>
    <property type="match status" value="3"/>
</dbReference>
<accession>A0A0D2CSS8</accession>
<feature type="region of interest" description="Disordered" evidence="1">
    <location>
        <begin position="759"/>
        <end position="792"/>
    </location>
</feature>
<dbReference type="Pfam" id="PF26082">
    <property type="entry name" value="zf-C2H2_AcuF"/>
    <property type="match status" value="1"/>
</dbReference>
<dbReference type="STRING" id="348802.A0A0D2CSS8"/>
<name>A0A0D2CSS8_9EURO</name>
<dbReference type="EMBL" id="KN847321">
    <property type="protein sequence ID" value="KIW53057.1"/>
    <property type="molecule type" value="Genomic_DNA"/>
</dbReference>